<evidence type="ECO:0008006" key="3">
    <source>
        <dbReference type="Google" id="ProtNLM"/>
    </source>
</evidence>
<keyword evidence="2" id="KW-1185">Reference proteome</keyword>
<dbReference type="Proteomes" id="UP001530377">
    <property type="component" value="Unassembled WGS sequence"/>
</dbReference>
<dbReference type="PANTHER" id="PTHR28110">
    <property type="entry name" value="TRANSMEMBRANE PROTEIN"/>
    <property type="match status" value="1"/>
</dbReference>
<reference evidence="1 2" key="1">
    <citation type="submission" date="2024-10" db="EMBL/GenBank/DDBJ databases">
        <title>Updated reference genomes for cyclostephanoid diatoms.</title>
        <authorList>
            <person name="Roberts W.R."/>
            <person name="Alverson A.J."/>
        </authorList>
    </citation>
    <scope>NUCLEOTIDE SEQUENCE [LARGE SCALE GENOMIC DNA]</scope>
    <source>
        <strain evidence="1 2">AJA228-03</strain>
    </source>
</reference>
<dbReference type="AlphaFoldDB" id="A0ABD3R2F6"/>
<dbReference type="EMBL" id="JALLPB020000793">
    <property type="protein sequence ID" value="KAL3806507.1"/>
    <property type="molecule type" value="Genomic_DNA"/>
</dbReference>
<protein>
    <recommendedName>
        <fullName evidence="3">DUF218 domain-containing protein</fullName>
    </recommendedName>
</protein>
<organism evidence="1 2">
    <name type="scientific">Cyclostephanos tholiformis</name>
    <dbReference type="NCBI Taxonomy" id="382380"/>
    <lineage>
        <taxon>Eukaryota</taxon>
        <taxon>Sar</taxon>
        <taxon>Stramenopiles</taxon>
        <taxon>Ochrophyta</taxon>
        <taxon>Bacillariophyta</taxon>
        <taxon>Coscinodiscophyceae</taxon>
        <taxon>Thalassiosirophycidae</taxon>
        <taxon>Stephanodiscales</taxon>
        <taxon>Stephanodiscaceae</taxon>
        <taxon>Cyclostephanos</taxon>
    </lineage>
</organism>
<proteinExistence type="predicted"/>
<comment type="caution">
    <text evidence="1">The sequence shown here is derived from an EMBL/GenBank/DDBJ whole genome shotgun (WGS) entry which is preliminary data.</text>
</comment>
<dbReference type="PANTHER" id="PTHR28110:SF1">
    <property type="entry name" value="TRANSMEMBRANE PROTEIN"/>
    <property type="match status" value="1"/>
</dbReference>
<gene>
    <name evidence="1" type="ORF">ACHAXA_004551</name>
</gene>
<accession>A0ABD3R2F6</accession>
<dbReference type="InterPro" id="IPR055323">
    <property type="entry name" value="C57A10.07/YOR238W"/>
</dbReference>
<name>A0ABD3R2F6_9STRA</name>
<sequence length="375" mass="42137">MRRAAQRGLMKDDKDDDYISPKGVPLARRRVVKRCKMRDGFKLGIGSIAVLFCLRPTIQSLFSSRRGGIVDGGHYLRGGAGSSPRRNADLLWIHPDSQAFNENSVTSHATHLIIVAGHSVLISGNVHHAAFDDSVWYLYDYQKNKGLPRAIVLHIQAGIRLALDDPNSLLVFSGGETRARTGPETEGGSYFRVADALDLWDGRDVFLANDKNPDADASDSVVANSTVRARTVSEEYATDSFENMMFSICRFHEVTGRYPNKISLVSFTFKRRRFETLHADALRWPLDRFHYVGIDPPPSTGFDLAESTEGEKNNSLLPFQSDPYGCHSEILQHKRKERNPFSRTAPYELTCPEMKQLLHWCGPESISKEKLPWGK</sequence>
<evidence type="ECO:0000313" key="2">
    <source>
        <dbReference type="Proteomes" id="UP001530377"/>
    </source>
</evidence>
<evidence type="ECO:0000313" key="1">
    <source>
        <dbReference type="EMBL" id="KAL3806507.1"/>
    </source>
</evidence>